<protein>
    <submittedName>
        <fullName evidence="3">Uncharacterized protein</fullName>
    </submittedName>
</protein>
<dbReference type="InParanoid" id="C5KDJ9"/>
<evidence type="ECO:0000256" key="1">
    <source>
        <dbReference type="SAM" id="MobiDB-lite"/>
    </source>
</evidence>
<accession>C5KDJ9</accession>
<organism evidence="4">
    <name type="scientific">Perkinsus marinus (strain ATCC 50983 / TXsc)</name>
    <dbReference type="NCBI Taxonomy" id="423536"/>
    <lineage>
        <taxon>Eukaryota</taxon>
        <taxon>Sar</taxon>
        <taxon>Alveolata</taxon>
        <taxon>Perkinsozoa</taxon>
        <taxon>Perkinsea</taxon>
        <taxon>Perkinsida</taxon>
        <taxon>Perkinsidae</taxon>
        <taxon>Perkinsus</taxon>
    </lineage>
</organism>
<keyword evidence="2" id="KW-1133">Transmembrane helix</keyword>
<dbReference type="OMA" id="TYFHANE"/>
<evidence type="ECO:0000256" key="2">
    <source>
        <dbReference type="SAM" id="Phobius"/>
    </source>
</evidence>
<feature type="compositionally biased region" description="Low complexity" evidence="1">
    <location>
        <begin position="42"/>
        <end position="59"/>
    </location>
</feature>
<evidence type="ECO:0000313" key="4">
    <source>
        <dbReference type="Proteomes" id="UP000007800"/>
    </source>
</evidence>
<reference evidence="3 4" key="1">
    <citation type="submission" date="2008-07" db="EMBL/GenBank/DDBJ databases">
        <authorList>
            <person name="El-Sayed N."/>
            <person name="Caler E."/>
            <person name="Inman J."/>
            <person name="Amedeo P."/>
            <person name="Hass B."/>
            <person name="Wortman J."/>
        </authorList>
    </citation>
    <scope>NUCLEOTIDE SEQUENCE [LARGE SCALE GENOMIC DNA]</scope>
    <source>
        <strain evidence="4">ATCC 50983 / TXsc</strain>
    </source>
</reference>
<gene>
    <name evidence="3" type="ORF">Pmar_PMAR022238</name>
</gene>
<dbReference type="RefSeq" id="XP_002785506.1">
    <property type="nucleotide sequence ID" value="XM_002785460.1"/>
</dbReference>
<feature type="region of interest" description="Disordered" evidence="1">
    <location>
        <begin position="42"/>
        <end position="70"/>
    </location>
</feature>
<dbReference type="EMBL" id="GG672124">
    <property type="protein sequence ID" value="EER17302.1"/>
    <property type="molecule type" value="Genomic_DNA"/>
</dbReference>
<name>C5KDJ9_PERM5</name>
<feature type="non-terminal residue" evidence="3">
    <location>
        <position position="1"/>
    </location>
</feature>
<dbReference type="AlphaFoldDB" id="C5KDJ9"/>
<sequence>SVLGIDDILHTIMMNVVFNIFIILLSIITMQHLYGCSSKNGGKTTTTTSGPATTTTSPSTPFPTSPPGKPHPTGLYAFNGEIQKGVNASFEADFPQQPDIINYLNVTVVAVKVFAKNVHYHFIGNTNNMEMKVSDIPSQYQAIMKTVGFAYFHANESIRITIGALSGSPSIYLTRK</sequence>
<evidence type="ECO:0000313" key="3">
    <source>
        <dbReference type="EMBL" id="EER17302.1"/>
    </source>
</evidence>
<feature type="compositionally biased region" description="Pro residues" evidence="1">
    <location>
        <begin position="60"/>
        <end position="70"/>
    </location>
</feature>
<dbReference type="Proteomes" id="UP000007800">
    <property type="component" value="Unassembled WGS sequence"/>
</dbReference>
<feature type="transmembrane region" description="Helical" evidence="2">
    <location>
        <begin position="12"/>
        <end position="34"/>
    </location>
</feature>
<keyword evidence="2" id="KW-0812">Transmembrane</keyword>
<dbReference type="GeneID" id="9062280"/>
<keyword evidence="4" id="KW-1185">Reference proteome</keyword>
<proteinExistence type="predicted"/>
<keyword evidence="2" id="KW-0472">Membrane</keyword>